<gene>
    <name evidence="2" type="ORF">BCF89_10434</name>
</gene>
<evidence type="ECO:0000313" key="2">
    <source>
        <dbReference type="EMBL" id="PZV99956.1"/>
    </source>
</evidence>
<evidence type="ECO:0000313" key="3">
    <source>
        <dbReference type="Proteomes" id="UP000249646"/>
    </source>
</evidence>
<comment type="caution">
    <text evidence="2">The sequence shown here is derived from an EMBL/GenBank/DDBJ whole genome shotgun (WGS) entry which is preliminary data.</text>
</comment>
<feature type="compositionally biased region" description="Basic and acidic residues" evidence="1">
    <location>
        <begin position="29"/>
        <end position="41"/>
    </location>
</feature>
<dbReference type="RefSeq" id="WP_111518523.1">
    <property type="nucleotide sequence ID" value="NZ_QKUB01000004.1"/>
</dbReference>
<dbReference type="PROSITE" id="PS51257">
    <property type="entry name" value="PROKAR_LIPOPROTEIN"/>
    <property type="match status" value="1"/>
</dbReference>
<proteinExistence type="predicted"/>
<dbReference type="AlphaFoldDB" id="A0A2W7G154"/>
<keyword evidence="3" id="KW-1185">Reference proteome</keyword>
<sequence>MKLKSLLLVGTTSLISVISPLIVSCETKVKNESKPNDHSKPMNDSNSNNSNNNSNVKVNNNNEEMQLKEINEQLIASKKKVSEYEKELSQLKEIEQKNFKEKEEAEKKYENNDPSMTEEQFKKIYDKWLESYDNYHNLDFEKQKIEKGLIPFLEKKIEELTKKLNKN</sequence>
<name>A0A2W7G154_9BACT</name>
<evidence type="ECO:0008006" key="4">
    <source>
        <dbReference type="Google" id="ProtNLM"/>
    </source>
</evidence>
<feature type="region of interest" description="Disordered" evidence="1">
    <location>
        <begin position="29"/>
        <end position="63"/>
    </location>
</feature>
<feature type="compositionally biased region" description="Low complexity" evidence="1">
    <location>
        <begin position="43"/>
        <end position="62"/>
    </location>
</feature>
<evidence type="ECO:0000256" key="1">
    <source>
        <dbReference type="SAM" id="MobiDB-lite"/>
    </source>
</evidence>
<organism evidence="2 3">
    <name type="scientific">Metamycoplasma auris</name>
    <dbReference type="NCBI Taxonomy" id="51363"/>
    <lineage>
        <taxon>Bacteria</taxon>
        <taxon>Bacillati</taxon>
        <taxon>Mycoplasmatota</taxon>
        <taxon>Mycoplasmoidales</taxon>
        <taxon>Metamycoplasmataceae</taxon>
        <taxon>Metamycoplasma</taxon>
    </lineage>
</organism>
<dbReference type="EMBL" id="QKUB01000004">
    <property type="protein sequence ID" value="PZV99956.1"/>
    <property type="molecule type" value="Genomic_DNA"/>
</dbReference>
<protein>
    <recommendedName>
        <fullName evidence="4">Lipoprotein</fullName>
    </recommendedName>
</protein>
<dbReference type="Proteomes" id="UP000249646">
    <property type="component" value="Unassembled WGS sequence"/>
</dbReference>
<reference evidence="2 3" key="1">
    <citation type="submission" date="2018-06" db="EMBL/GenBank/DDBJ databases">
        <title>Genomic Encyclopedia of Archaeal and Bacterial Type Strains, Phase II (KMG-II): from individual species to whole genera.</title>
        <authorList>
            <person name="Goeker M."/>
        </authorList>
    </citation>
    <scope>NUCLEOTIDE SEQUENCE [LARGE SCALE GENOMIC DNA]</scope>
    <source>
        <strain evidence="2 3">ATCC 51348</strain>
    </source>
</reference>
<accession>A0A2W7G154</accession>